<dbReference type="AlphaFoldDB" id="A0A913ZFU8"/>
<feature type="domain" description="Cadherin" evidence="9">
    <location>
        <begin position="214"/>
        <end position="336"/>
    </location>
</feature>
<keyword evidence="11" id="KW-1185">Reference proteome</keyword>
<evidence type="ECO:0000256" key="2">
    <source>
        <dbReference type="ARBA" id="ARBA00022737"/>
    </source>
</evidence>
<evidence type="ECO:0000256" key="8">
    <source>
        <dbReference type="SAM" id="SignalP"/>
    </source>
</evidence>
<keyword evidence="7" id="KW-1133">Transmembrane helix</keyword>
<dbReference type="RefSeq" id="XP_038049926.1">
    <property type="nucleotide sequence ID" value="XM_038193998.1"/>
</dbReference>
<keyword evidence="4" id="KW-0406">Ion transport</keyword>
<dbReference type="EnsemblMetazoa" id="XM_038193998.1">
    <property type="protein sequence ID" value="XP_038049926.1"/>
    <property type="gene ID" value="LOC119723384"/>
</dbReference>
<keyword evidence="3 5" id="KW-0106">Calcium</keyword>
<protein>
    <recommendedName>
        <fullName evidence="9">Cadherin domain-containing protein</fullName>
    </recommendedName>
</protein>
<evidence type="ECO:0000256" key="5">
    <source>
        <dbReference type="PROSITE-ProRule" id="PRU00043"/>
    </source>
</evidence>
<dbReference type="GO" id="GO:0007156">
    <property type="term" value="P:homophilic cell adhesion via plasma membrane adhesion molecules"/>
    <property type="evidence" value="ECO:0007669"/>
    <property type="project" value="InterPro"/>
</dbReference>
<evidence type="ECO:0000256" key="6">
    <source>
        <dbReference type="SAM" id="MobiDB-lite"/>
    </source>
</evidence>
<dbReference type="SUPFAM" id="SSF141072">
    <property type="entry name" value="CalX-like"/>
    <property type="match status" value="4"/>
</dbReference>
<dbReference type="GeneID" id="119723384"/>
<sequence length="671" mass="74559">MIASRILVLAIAVVALTPVVHCQTYNLKETSYTVLENATHVIVEITRSGPVDVATSVLVTTLPGTASSPGDYTVLNQQREFIMNSRSLTVRIDIMDDDLREQDEYFFIQISNLSNADTIGSNSMANITILDDDAEFKFERSSYPLVSESEGSITIAVVRDGYLNKEANVYISTSEGDHNDATRATPGVDFNRLVETRLQFLANLARIEVVVGIIQDQTPEETELLDVQIVRVDGGQVGNPSSTTLSISDDDVEYAIAQESFSTKESPGSTQIIVTITRRINTNDRSTIWVYTEDGTATASSRDYIVYSNRVEFLPGASSATVTITVLDDNEYEPVPEVFYVGIRDPEPSGFVLAGASKRPITIEDNESIFSLLKTAYTVKESDESVTVEIRRTGDQSQQTSVRVRSIAVSATAGQDYANVDQELTFAANQVGVNLVISILNDDVTGEEDEVFIVELYQASISILDSDKSSARITIQDSPRLSTLAIVLIAVGCAIFVILILIMLLCCCAFMRPSGPREPFYYDRGRRGVPGVDFPQEQSARGPVVTHIPDELDDRRRERQDWPHRRSERRINGSAIQNGGPRITELNERDHEPRRESNRHASNDQPPPPPPPAQERLPEGRNEPEPSTDRHGESSDPRRTRSMFNPQGEREPYWAKARHSYHSSPNHYGYF</sequence>
<dbReference type="InterPro" id="IPR003644">
    <property type="entry name" value="Calx_beta"/>
</dbReference>
<evidence type="ECO:0000313" key="11">
    <source>
        <dbReference type="Proteomes" id="UP000887568"/>
    </source>
</evidence>
<dbReference type="InterPro" id="IPR002126">
    <property type="entry name" value="Cadherin-like_dom"/>
</dbReference>
<dbReference type="OMA" id="GEREPYW"/>
<organism evidence="10 11">
    <name type="scientific">Patiria miniata</name>
    <name type="common">Bat star</name>
    <name type="synonym">Asterina miniata</name>
    <dbReference type="NCBI Taxonomy" id="46514"/>
    <lineage>
        <taxon>Eukaryota</taxon>
        <taxon>Metazoa</taxon>
        <taxon>Echinodermata</taxon>
        <taxon>Eleutherozoa</taxon>
        <taxon>Asterozoa</taxon>
        <taxon>Asteroidea</taxon>
        <taxon>Valvatacea</taxon>
        <taxon>Valvatida</taxon>
        <taxon>Asterinidae</taxon>
        <taxon>Patiria</taxon>
    </lineage>
</organism>
<proteinExistence type="predicted"/>
<dbReference type="OrthoDB" id="2324346at2759"/>
<dbReference type="InterPro" id="IPR051171">
    <property type="entry name" value="CaCA"/>
</dbReference>
<dbReference type="PANTHER" id="PTHR11878">
    <property type="entry name" value="SODIUM/CALCIUM EXCHANGER"/>
    <property type="match status" value="1"/>
</dbReference>
<feature type="compositionally biased region" description="Basic and acidic residues" evidence="6">
    <location>
        <begin position="585"/>
        <end position="602"/>
    </location>
</feature>
<feature type="region of interest" description="Disordered" evidence="6">
    <location>
        <begin position="532"/>
        <end position="671"/>
    </location>
</feature>
<keyword evidence="7" id="KW-0472">Membrane</keyword>
<evidence type="ECO:0000313" key="10">
    <source>
        <dbReference type="EnsemblMetazoa" id="XP_038049926.1"/>
    </source>
</evidence>
<dbReference type="PANTHER" id="PTHR11878:SF65">
    <property type="entry name" value="NA_CA-EXCHANGE PROTEIN, ISOFORM G"/>
    <property type="match status" value="1"/>
</dbReference>
<keyword evidence="1 8" id="KW-0732">Signal</keyword>
<keyword evidence="4" id="KW-0813">Transport</keyword>
<evidence type="ECO:0000256" key="3">
    <source>
        <dbReference type="ARBA" id="ARBA00022837"/>
    </source>
</evidence>
<reference evidence="10" key="1">
    <citation type="submission" date="2022-11" db="UniProtKB">
        <authorList>
            <consortium name="EnsemblMetazoa"/>
        </authorList>
    </citation>
    <scope>IDENTIFICATION</scope>
</reference>
<feature type="compositionally biased region" description="Basic and acidic residues" evidence="6">
    <location>
        <begin position="548"/>
        <end position="571"/>
    </location>
</feature>
<feature type="compositionally biased region" description="Polar residues" evidence="6">
    <location>
        <begin position="662"/>
        <end position="671"/>
    </location>
</feature>
<dbReference type="PROSITE" id="PS50268">
    <property type="entry name" value="CADHERIN_2"/>
    <property type="match status" value="1"/>
</dbReference>
<name>A0A913ZFU8_PATMI</name>
<dbReference type="Pfam" id="PF03160">
    <property type="entry name" value="Calx-beta"/>
    <property type="match status" value="4"/>
</dbReference>
<accession>A0A913ZFU8</accession>
<evidence type="ECO:0000256" key="1">
    <source>
        <dbReference type="ARBA" id="ARBA00022729"/>
    </source>
</evidence>
<dbReference type="GO" id="GO:0007154">
    <property type="term" value="P:cell communication"/>
    <property type="evidence" value="ECO:0007669"/>
    <property type="project" value="InterPro"/>
</dbReference>
<dbReference type="Gene3D" id="2.60.40.2030">
    <property type="match status" value="4"/>
</dbReference>
<evidence type="ECO:0000256" key="7">
    <source>
        <dbReference type="SAM" id="Phobius"/>
    </source>
</evidence>
<dbReference type="SMART" id="SM00237">
    <property type="entry name" value="Calx_beta"/>
    <property type="match status" value="4"/>
</dbReference>
<dbReference type="InterPro" id="IPR038081">
    <property type="entry name" value="CalX-like_sf"/>
</dbReference>
<keyword evidence="7" id="KW-0812">Transmembrane</keyword>
<keyword evidence="2" id="KW-0677">Repeat</keyword>
<feature type="signal peptide" evidence="8">
    <location>
        <begin position="1"/>
        <end position="22"/>
    </location>
</feature>
<feature type="chain" id="PRO_5036987422" description="Cadherin domain-containing protein" evidence="8">
    <location>
        <begin position="23"/>
        <end position="671"/>
    </location>
</feature>
<dbReference type="GO" id="GO:0030001">
    <property type="term" value="P:metal ion transport"/>
    <property type="evidence" value="ECO:0007669"/>
    <property type="project" value="TreeGrafter"/>
</dbReference>
<evidence type="ECO:0000259" key="9">
    <source>
        <dbReference type="PROSITE" id="PS50268"/>
    </source>
</evidence>
<feature type="compositionally biased region" description="Basic and acidic residues" evidence="6">
    <location>
        <begin position="616"/>
        <end position="639"/>
    </location>
</feature>
<dbReference type="Proteomes" id="UP000887568">
    <property type="component" value="Unplaced"/>
</dbReference>
<evidence type="ECO:0000256" key="4">
    <source>
        <dbReference type="ARBA" id="ARBA00023065"/>
    </source>
</evidence>
<dbReference type="GO" id="GO:0016020">
    <property type="term" value="C:membrane"/>
    <property type="evidence" value="ECO:0007669"/>
    <property type="project" value="InterPro"/>
</dbReference>
<dbReference type="GO" id="GO:0005509">
    <property type="term" value="F:calcium ion binding"/>
    <property type="evidence" value="ECO:0007669"/>
    <property type="project" value="UniProtKB-UniRule"/>
</dbReference>
<feature type="transmembrane region" description="Helical" evidence="7">
    <location>
        <begin position="484"/>
        <end position="511"/>
    </location>
</feature>